<evidence type="ECO:0000313" key="3">
    <source>
        <dbReference type="Proteomes" id="UP000095728"/>
    </source>
</evidence>
<dbReference type="SUPFAM" id="SSF52949">
    <property type="entry name" value="Macro domain-like"/>
    <property type="match status" value="1"/>
</dbReference>
<dbReference type="Pfam" id="PF14519">
    <property type="entry name" value="Macro_2"/>
    <property type="match status" value="1"/>
</dbReference>
<proteinExistence type="predicted"/>
<dbReference type="OrthoDB" id="6082470at2759"/>
<dbReference type="AlphaFoldDB" id="A0A1E5RHS7"/>
<evidence type="ECO:0000259" key="1">
    <source>
        <dbReference type="Pfam" id="PF14519"/>
    </source>
</evidence>
<dbReference type="Proteomes" id="UP000095728">
    <property type="component" value="Unassembled WGS sequence"/>
</dbReference>
<protein>
    <recommendedName>
        <fullName evidence="1">Macro-like domain-containing protein</fullName>
    </recommendedName>
</protein>
<organism evidence="2 3">
    <name type="scientific">Hanseniaspora osmophila</name>
    <dbReference type="NCBI Taxonomy" id="56408"/>
    <lineage>
        <taxon>Eukaryota</taxon>
        <taxon>Fungi</taxon>
        <taxon>Dikarya</taxon>
        <taxon>Ascomycota</taxon>
        <taxon>Saccharomycotina</taxon>
        <taxon>Saccharomycetes</taxon>
        <taxon>Saccharomycodales</taxon>
        <taxon>Saccharomycodaceae</taxon>
        <taxon>Hanseniaspora</taxon>
    </lineage>
</organism>
<dbReference type="InterPro" id="IPR028071">
    <property type="entry name" value="Macro-like_dom"/>
</dbReference>
<dbReference type="Gene3D" id="3.40.220.10">
    <property type="entry name" value="Leucine Aminopeptidase, subunit E, domain 1"/>
    <property type="match status" value="1"/>
</dbReference>
<name>A0A1E5RHS7_9ASCO</name>
<feature type="domain" description="Macro-like" evidence="1">
    <location>
        <begin position="6"/>
        <end position="233"/>
    </location>
</feature>
<dbReference type="EMBL" id="LPNM01000006">
    <property type="protein sequence ID" value="OEJ86437.1"/>
    <property type="molecule type" value="Genomic_DNA"/>
</dbReference>
<dbReference type="STRING" id="56408.A0A1E5RHS7"/>
<keyword evidence="3" id="KW-1185">Reference proteome</keyword>
<comment type="caution">
    <text evidence="2">The sequence shown here is derived from an EMBL/GenBank/DDBJ whole genome shotgun (WGS) entry which is preliminary data.</text>
</comment>
<dbReference type="InParanoid" id="A0A1E5RHS7"/>
<sequence>MIEIILNSSSKELTSEFNKLITKYTPKFRLFRVQVVHAKLSPTIFQRKKTTQNAVRSKASVEKICIVSPGNSFGFLNGGFDKGIMNLFNSCNSTQDFQALFQKELRMINKTSYSPVLNPTLVDLAKYNYTCELLDENAPGGSICMQYTHILHLPTMVSPEQPLFPKKSGNATNNNQKQLSFVFDCCFRSLLQLRDTFFKIDCIVLPGFGAGYGGVEPANCALGILLGIKLFEIDHLKLVDQPTLQKYLLQLHGYKDVNIFQENKKIEPNKVDLEKILKL</sequence>
<reference evidence="3" key="1">
    <citation type="journal article" date="2016" name="Genome Announc.">
        <title>Genome sequences of three species of Hanseniaspora isolated from spontaneous wine fermentations.</title>
        <authorList>
            <person name="Sternes P.R."/>
            <person name="Lee D."/>
            <person name="Kutyna D.R."/>
            <person name="Borneman A.R."/>
        </authorList>
    </citation>
    <scope>NUCLEOTIDE SEQUENCE [LARGE SCALE GENOMIC DNA]</scope>
    <source>
        <strain evidence="3">AWRI3579</strain>
    </source>
</reference>
<gene>
    <name evidence="2" type="ORF">AWRI3579_g1442</name>
</gene>
<dbReference type="InterPro" id="IPR043472">
    <property type="entry name" value="Macro_dom-like"/>
</dbReference>
<evidence type="ECO:0000313" key="2">
    <source>
        <dbReference type="EMBL" id="OEJ86437.1"/>
    </source>
</evidence>
<dbReference type="FunCoup" id="A0A1E5RHS7">
    <property type="interactions" value="4"/>
</dbReference>
<accession>A0A1E5RHS7</accession>